<dbReference type="Proteomes" id="UP000587942">
    <property type="component" value="Unassembled WGS sequence"/>
</dbReference>
<accession>A0A846TAR1</accession>
<dbReference type="Gene3D" id="3.40.50.720">
    <property type="entry name" value="NAD(P)-binding Rossmann-like Domain"/>
    <property type="match status" value="1"/>
</dbReference>
<dbReference type="EMBL" id="JAAVUM010000001">
    <property type="protein sequence ID" value="NKE03909.1"/>
    <property type="molecule type" value="Genomic_DNA"/>
</dbReference>
<sequence>MVKQDPSMILKVKRDTFYLAEPNRSVYFRNNSCSFRLEGNGIDQWVEKLLPMFNGEYSLGKLTDGLPEPYRERVYQIAEVLLENGFVRDISQDDKHQLSEQVIKKFASQIEYADNLAGSGAARFQAFRKAKVLAVGSGPMLNSLVSTLLESGLQKLCVSITEEIPTNRKRLAELVSHARKTDAEVEYEECNGTDWSEVLRPFDSVLYVSQNGNVEELKLLQSICKEERKTFIPAILFKHTGLSGPIFDPDSRLCWESAWRRLHSSVLEKEQKGSPATLATGALLANVITFELYKKLAGISTAEQRDRIYLLNLETLEGSWHRVSPHPLVTGDFSCIEVENIENRLSQDIRKAEPEKFLQYFSLMTSKETGILHEWEEGDLKQLPMAQCKVQAADPLSEGPAELLATRICTAFTHEEARTEAALAGIEEYSARFAEVTENVQNLGVGTGESFAEAVGRGLQNFLAKELNVRRLSEQECITLIDLNQIEDKRCEYYLNALTTIQGAPRAGIGKEVHGFPVIWIGTKKGWYGSTGLNATLALRSAFENALSHFQNESAGVKAQVLQESEVLILERDKHNIRIPECTARIQRENLQEAIEVLKQNRMEMSVFELNFEPIFKQQLEGVFGVSLREEGWS</sequence>
<name>A0A846TAR1_9BACI</name>
<dbReference type="AlphaFoldDB" id="A0A846TAR1"/>
<dbReference type="NCBIfam" id="TIGR03693">
    <property type="entry name" value="ocin_ThiF_like"/>
    <property type="match status" value="1"/>
</dbReference>
<gene>
    <name evidence="1" type="ORF">GWK17_00225</name>
</gene>
<dbReference type="InterPro" id="IPR022368">
    <property type="entry name" value="Thiazole_bacteriocin_mat_put"/>
</dbReference>
<protein>
    <submittedName>
        <fullName evidence="1">Putative thiazole-containing bacteriocin maturation protein</fullName>
    </submittedName>
</protein>
<dbReference type="RefSeq" id="WP_167830447.1">
    <property type="nucleotide sequence ID" value="NZ_JAAVUM010000001.1"/>
</dbReference>
<evidence type="ECO:0000313" key="1">
    <source>
        <dbReference type="EMBL" id="NKE03909.1"/>
    </source>
</evidence>
<proteinExistence type="predicted"/>
<evidence type="ECO:0000313" key="2">
    <source>
        <dbReference type="Proteomes" id="UP000587942"/>
    </source>
</evidence>
<comment type="caution">
    <text evidence="1">The sequence shown here is derived from an EMBL/GenBank/DDBJ whole genome shotgun (WGS) entry which is preliminary data.</text>
</comment>
<reference evidence="1 2" key="1">
    <citation type="submission" date="2020-03" db="EMBL/GenBank/DDBJ databases">
        <authorList>
            <person name="Sun Q."/>
        </authorList>
    </citation>
    <scope>NUCLEOTIDE SEQUENCE [LARGE SCALE GENOMIC DNA]</scope>
    <source>
        <strain evidence="1 2">KACC 21451</strain>
    </source>
</reference>
<organism evidence="1 2">
    <name type="scientific">Mesobacillus selenatarsenatis</name>
    <dbReference type="NCBI Taxonomy" id="388741"/>
    <lineage>
        <taxon>Bacteria</taxon>
        <taxon>Bacillati</taxon>
        <taxon>Bacillota</taxon>
        <taxon>Bacilli</taxon>
        <taxon>Bacillales</taxon>
        <taxon>Bacillaceae</taxon>
        <taxon>Mesobacillus</taxon>
    </lineage>
</organism>